<reference evidence="1" key="1">
    <citation type="submission" date="2018-05" db="EMBL/GenBank/DDBJ databases">
        <authorList>
            <person name="Lanie J.A."/>
            <person name="Ng W.-L."/>
            <person name="Kazmierczak K.M."/>
            <person name="Andrzejewski T.M."/>
            <person name="Davidsen T.M."/>
            <person name="Wayne K.J."/>
            <person name="Tettelin H."/>
            <person name="Glass J.I."/>
            <person name="Rusch D."/>
            <person name="Podicherti R."/>
            <person name="Tsui H.-C.T."/>
            <person name="Winkler M.E."/>
        </authorList>
    </citation>
    <scope>NUCLEOTIDE SEQUENCE</scope>
</reference>
<dbReference type="AlphaFoldDB" id="A0A382RHG0"/>
<protein>
    <submittedName>
        <fullName evidence="1">Uncharacterized protein</fullName>
    </submittedName>
</protein>
<dbReference type="EMBL" id="UINC01121121">
    <property type="protein sequence ID" value="SVC96051.1"/>
    <property type="molecule type" value="Genomic_DNA"/>
</dbReference>
<name>A0A382RHG0_9ZZZZ</name>
<accession>A0A382RHG0</accession>
<gene>
    <name evidence="1" type="ORF">METZ01_LOCUS348905</name>
</gene>
<feature type="non-terminal residue" evidence="1">
    <location>
        <position position="1"/>
    </location>
</feature>
<evidence type="ECO:0000313" key="1">
    <source>
        <dbReference type="EMBL" id="SVC96051.1"/>
    </source>
</evidence>
<sequence length="114" mass="12831">VNSKQWSENKLPRELAEALMDELGVDVSEKSLEATNKAFYDFLTNYNLHHFSNEKNNLCVLCGNTGEVNTTDTAVSPEGIKTGGKHPCFCPNGRVSRDDKYETIKSPFVLYKDR</sequence>
<proteinExistence type="predicted"/>
<organism evidence="1">
    <name type="scientific">marine metagenome</name>
    <dbReference type="NCBI Taxonomy" id="408172"/>
    <lineage>
        <taxon>unclassified sequences</taxon>
        <taxon>metagenomes</taxon>
        <taxon>ecological metagenomes</taxon>
    </lineage>
</organism>